<accession>A0AAV4F5Q4</accession>
<comment type="caution">
    <text evidence="1">The sequence shown here is derived from an EMBL/GenBank/DDBJ whole genome shotgun (WGS) entry which is preliminary data.</text>
</comment>
<proteinExistence type="predicted"/>
<dbReference type="AlphaFoldDB" id="A0AAV4F5Q4"/>
<organism evidence="1 2">
    <name type="scientific">Elysia marginata</name>
    <dbReference type="NCBI Taxonomy" id="1093978"/>
    <lineage>
        <taxon>Eukaryota</taxon>
        <taxon>Metazoa</taxon>
        <taxon>Spiralia</taxon>
        <taxon>Lophotrochozoa</taxon>
        <taxon>Mollusca</taxon>
        <taxon>Gastropoda</taxon>
        <taxon>Heterobranchia</taxon>
        <taxon>Euthyneura</taxon>
        <taxon>Panpulmonata</taxon>
        <taxon>Sacoglossa</taxon>
        <taxon>Placobranchoidea</taxon>
        <taxon>Plakobranchidae</taxon>
        <taxon>Elysia</taxon>
    </lineage>
</organism>
<name>A0AAV4F5Q4_9GAST</name>
<evidence type="ECO:0000313" key="2">
    <source>
        <dbReference type="Proteomes" id="UP000762676"/>
    </source>
</evidence>
<protein>
    <submittedName>
        <fullName evidence="1">Uncharacterized protein</fullName>
    </submittedName>
</protein>
<gene>
    <name evidence="1" type="ORF">ElyMa_003722300</name>
</gene>
<dbReference type="EMBL" id="BMAT01007633">
    <property type="protein sequence ID" value="GFR68080.1"/>
    <property type="molecule type" value="Genomic_DNA"/>
</dbReference>
<keyword evidence="2" id="KW-1185">Reference proteome</keyword>
<dbReference type="Proteomes" id="UP000762676">
    <property type="component" value="Unassembled WGS sequence"/>
</dbReference>
<reference evidence="1 2" key="1">
    <citation type="journal article" date="2021" name="Elife">
        <title>Chloroplast acquisition without the gene transfer in kleptoplastic sea slugs, Plakobranchus ocellatus.</title>
        <authorList>
            <person name="Maeda T."/>
            <person name="Takahashi S."/>
            <person name="Yoshida T."/>
            <person name="Shimamura S."/>
            <person name="Takaki Y."/>
            <person name="Nagai Y."/>
            <person name="Toyoda A."/>
            <person name="Suzuki Y."/>
            <person name="Arimoto A."/>
            <person name="Ishii H."/>
            <person name="Satoh N."/>
            <person name="Nishiyama T."/>
            <person name="Hasebe M."/>
            <person name="Maruyama T."/>
            <person name="Minagawa J."/>
            <person name="Obokata J."/>
            <person name="Shigenobu S."/>
        </authorList>
    </citation>
    <scope>NUCLEOTIDE SEQUENCE [LARGE SCALE GENOMIC DNA]</scope>
</reference>
<evidence type="ECO:0000313" key="1">
    <source>
        <dbReference type="EMBL" id="GFR68080.1"/>
    </source>
</evidence>
<sequence>MHLATNAGLLGEAYSNLIYQCHPVTQGRADNEGLRFYKLMSRITQVRVPVGVRLWSRLPADCYRQPDGEAGANLNLYSTAIQPVQYCNAGKH</sequence>